<keyword evidence="2" id="KW-1185">Reference proteome</keyword>
<evidence type="ECO:0000313" key="1">
    <source>
        <dbReference type="EMBL" id="MVT08877.1"/>
    </source>
</evidence>
<comment type="caution">
    <text evidence="1">The sequence shown here is derived from an EMBL/GenBank/DDBJ whole genome shotgun (WGS) entry which is preliminary data.</text>
</comment>
<dbReference type="RefSeq" id="WP_157306297.1">
    <property type="nucleotide sequence ID" value="NZ_WRXN01000004.1"/>
</dbReference>
<protein>
    <submittedName>
        <fullName evidence="1">T9SS type B sorting domain-containing protein</fullName>
    </submittedName>
</protein>
<dbReference type="Pfam" id="PF13573">
    <property type="entry name" value="SprB"/>
    <property type="match status" value="3"/>
</dbReference>
<gene>
    <name evidence="1" type="ORF">GO493_11445</name>
</gene>
<name>A0A7K1U3E0_9BACT</name>
<dbReference type="InterPro" id="IPR025667">
    <property type="entry name" value="SprB_repeat"/>
</dbReference>
<dbReference type="EMBL" id="WRXN01000004">
    <property type="protein sequence ID" value="MVT08877.1"/>
    <property type="molecule type" value="Genomic_DNA"/>
</dbReference>
<dbReference type="AlphaFoldDB" id="A0A7K1U3E0"/>
<proteinExistence type="predicted"/>
<evidence type="ECO:0000313" key="2">
    <source>
        <dbReference type="Proteomes" id="UP000461730"/>
    </source>
</evidence>
<organism evidence="1 2">
    <name type="scientific">Chitinophaga tropicalis</name>
    <dbReference type="NCBI Taxonomy" id="2683588"/>
    <lineage>
        <taxon>Bacteria</taxon>
        <taxon>Pseudomonadati</taxon>
        <taxon>Bacteroidota</taxon>
        <taxon>Chitinophagia</taxon>
        <taxon>Chitinophagales</taxon>
        <taxon>Chitinophagaceae</taxon>
        <taxon>Chitinophaga</taxon>
    </lineage>
</organism>
<accession>A0A7K1U3E0</accession>
<dbReference type="Pfam" id="PF13585">
    <property type="entry name" value="CHU_C"/>
    <property type="match status" value="1"/>
</dbReference>
<reference evidence="1 2" key="1">
    <citation type="submission" date="2019-12" db="EMBL/GenBank/DDBJ databases">
        <title>Chitinophaga sp. strain ysch24 (GDMCC 1.1355), whole genome shotgun sequence.</title>
        <authorList>
            <person name="Zhang X."/>
        </authorList>
    </citation>
    <scope>NUCLEOTIDE SEQUENCE [LARGE SCALE GENOMIC DNA]</scope>
    <source>
        <strain evidence="2">ysch24</strain>
    </source>
</reference>
<sequence>MKILWKNPFSGAVICLLVVLIFFANELVVAQAVQLTNPSLEGRPGVGASPAGWFTCGATPDLLPIANKYCQIEQTASNGTTYVGALCDSNFYEGIGQRLSARLKKGKTYTLSVDLAFPGFYCNELCYGSFAVFGSSASCEARQVLWKSGIISHREWKRYTIRFVPEEDVEYILCGPYFKGSCAGKKYAAGILIDNFSSEISEVLNVEVSVRKACKGTTTGGAALKVFNGEAPYSYSWTPGGYTGQEISDVPAGRYEVKITDRKGEEAVANVVIGEYEVAASAVVTQPDCHDPNSGNISANVNGGIEPYRYSIDNGASYQASPVFTHLSAGKYSLIIKDENQCTVTVDGLQMIAPEAVPIPTALAESKATSCNYAEDGQITLKGQNGTPPYKYSLDGSSYLAEGKFTHLKAGAYRYYVMDSLNCIVDGAVEVFKNTMSCNVFMPNAFSPNGDGINDVFKAKVHDAVTGFRLAVYGRWGQLVFETRNPDRGWDGGNMPSGSYLWVVTYTNGKQQLMQQQGNLTLIR</sequence>
<dbReference type="Proteomes" id="UP000461730">
    <property type="component" value="Unassembled WGS sequence"/>
</dbReference>
<dbReference type="InterPro" id="IPR026341">
    <property type="entry name" value="T9SS_type_B"/>
</dbReference>
<dbReference type="NCBIfam" id="TIGR04131">
    <property type="entry name" value="Bac_Flav_CTERM"/>
    <property type="match status" value="1"/>
</dbReference>